<feature type="compositionally biased region" description="Polar residues" evidence="1">
    <location>
        <begin position="231"/>
        <end position="247"/>
    </location>
</feature>
<protein>
    <submittedName>
        <fullName evidence="2">Uncharacterized protein</fullName>
    </submittedName>
</protein>
<accession>A0A6G1IIE0</accession>
<evidence type="ECO:0000313" key="3">
    <source>
        <dbReference type="Proteomes" id="UP000799291"/>
    </source>
</evidence>
<keyword evidence="3" id="KW-1185">Reference proteome</keyword>
<feature type="region of interest" description="Disordered" evidence="1">
    <location>
        <begin position="172"/>
        <end position="216"/>
    </location>
</feature>
<name>A0A6G1IIE0_9PLEO</name>
<dbReference type="AlphaFoldDB" id="A0A6G1IIE0"/>
<dbReference type="OrthoDB" id="3688256at2759"/>
<proteinExistence type="predicted"/>
<evidence type="ECO:0000313" key="2">
    <source>
        <dbReference type="EMBL" id="KAF2677858.1"/>
    </source>
</evidence>
<dbReference type="EMBL" id="MU005617">
    <property type="protein sequence ID" value="KAF2677858.1"/>
    <property type="molecule type" value="Genomic_DNA"/>
</dbReference>
<evidence type="ECO:0000256" key="1">
    <source>
        <dbReference type="SAM" id="MobiDB-lite"/>
    </source>
</evidence>
<feature type="compositionally biased region" description="Polar residues" evidence="1">
    <location>
        <begin position="194"/>
        <end position="203"/>
    </location>
</feature>
<feature type="compositionally biased region" description="Polar residues" evidence="1">
    <location>
        <begin position="272"/>
        <end position="287"/>
    </location>
</feature>
<feature type="compositionally biased region" description="Basic and acidic residues" evidence="1">
    <location>
        <begin position="175"/>
        <end position="187"/>
    </location>
</feature>
<gene>
    <name evidence="2" type="ORF">K458DRAFT_395497</name>
</gene>
<dbReference type="Proteomes" id="UP000799291">
    <property type="component" value="Unassembled WGS sequence"/>
</dbReference>
<organism evidence="2 3">
    <name type="scientific">Lentithecium fluviatile CBS 122367</name>
    <dbReference type="NCBI Taxonomy" id="1168545"/>
    <lineage>
        <taxon>Eukaryota</taxon>
        <taxon>Fungi</taxon>
        <taxon>Dikarya</taxon>
        <taxon>Ascomycota</taxon>
        <taxon>Pezizomycotina</taxon>
        <taxon>Dothideomycetes</taxon>
        <taxon>Pleosporomycetidae</taxon>
        <taxon>Pleosporales</taxon>
        <taxon>Massarineae</taxon>
        <taxon>Lentitheciaceae</taxon>
        <taxon>Lentithecium</taxon>
    </lineage>
</organism>
<feature type="region of interest" description="Disordered" evidence="1">
    <location>
        <begin position="231"/>
        <end position="303"/>
    </location>
</feature>
<reference evidence="2" key="1">
    <citation type="journal article" date="2020" name="Stud. Mycol.">
        <title>101 Dothideomycetes genomes: a test case for predicting lifestyles and emergence of pathogens.</title>
        <authorList>
            <person name="Haridas S."/>
            <person name="Albert R."/>
            <person name="Binder M."/>
            <person name="Bloem J."/>
            <person name="Labutti K."/>
            <person name="Salamov A."/>
            <person name="Andreopoulos B."/>
            <person name="Baker S."/>
            <person name="Barry K."/>
            <person name="Bills G."/>
            <person name="Bluhm B."/>
            <person name="Cannon C."/>
            <person name="Castanera R."/>
            <person name="Culley D."/>
            <person name="Daum C."/>
            <person name="Ezra D."/>
            <person name="Gonzalez J."/>
            <person name="Henrissat B."/>
            <person name="Kuo A."/>
            <person name="Liang C."/>
            <person name="Lipzen A."/>
            <person name="Lutzoni F."/>
            <person name="Magnuson J."/>
            <person name="Mondo S."/>
            <person name="Nolan M."/>
            <person name="Ohm R."/>
            <person name="Pangilinan J."/>
            <person name="Park H.-J."/>
            <person name="Ramirez L."/>
            <person name="Alfaro M."/>
            <person name="Sun H."/>
            <person name="Tritt A."/>
            <person name="Yoshinaga Y."/>
            <person name="Zwiers L.-H."/>
            <person name="Turgeon B."/>
            <person name="Goodwin S."/>
            <person name="Spatafora J."/>
            <person name="Crous P."/>
            <person name="Grigoriev I."/>
        </authorList>
    </citation>
    <scope>NUCLEOTIDE SEQUENCE</scope>
    <source>
        <strain evidence="2">CBS 122367</strain>
    </source>
</reference>
<sequence>MAQPLPDPTDFLSKCISNTSSEVSVLATEAEIKEMKRYAEGLNALPEPKILPMSQTNLQLVPVYKVGTLGDKAVQGLSSYGLLIITEEKPKSLNFETVRLLQDGDNLGSSELISPFCWLDSFTIDNDYLKSEGLALAQYHQLSWVANRVSNKPIRKMKLPTSTRRTAVNLLNMRPSEKKKTEKEDSSVARIETASVTQSTTNRYTKDPANVQPRSADHNFQIPIEARAVFQRSSQTGTNRLDRSSSPVIPEPSPKPRSHGSLDREARLPSVGSATASSELLRSSSVQEQDDESANPGLNANTPETLREQIGNYLLGFLPPLDDVVFEGNNDGTDYLPAIIHVATYEDPDEGTLEIWVYLKPSKDATKEPSFEFTAWRHGSDAESTSEFDSEIPRDDLVLRADFYPPFKSVKWEEQVTALVRYYFLLASESERLEFAEHHIPGNRAFVESLREACRTLAEIPESGRSQSSESQWEEGEVVKCAADGLPKPECRSFKKPRFEDQPATVGRHNIQALPARSFRSSSTHNDNRQQIAISQKVCVAPRPITETRDSNSNSSLGALVPVQPPLLRANHSMILPQCHRLPVDSPAIIVPTRVFANPPAPTELQRFDVEVRQLSDTGTLRRRLGDPC</sequence>